<name>A0AAW9CV01_BURTH</name>
<accession>A0AAW9CV01</accession>
<comment type="caution">
    <text evidence="1">The sequence shown here is derived from an EMBL/GenBank/DDBJ whole genome shotgun (WGS) entry which is preliminary data.</text>
</comment>
<evidence type="ECO:0000313" key="1">
    <source>
        <dbReference type="EMBL" id="MDW9254257.1"/>
    </source>
</evidence>
<organism evidence="1 2">
    <name type="scientific">Burkholderia thailandensis</name>
    <dbReference type="NCBI Taxonomy" id="57975"/>
    <lineage>
        <taxon>Bacteria</taxon>
        <taxon>Pseudomonadati</taxon>
        <taxon>Pseudomonadota</taxon>
        <taxon>Betaproteobacteria</taxon>
        <taxon>Burkholderiales</taxon>
        <taxon>Burkholderiaceae</taxon>
        <taxon>Burkholderia</taxon>
        <taxon>pseudomallei group</taxon>
    </lineage>
</organism>
<dbReference type="AlphaFoldDB" id="A0AAW9CV01"/>
<proteinExistence type="predicted"/>
<sequence>MRRDKKRQPVGTGCRSSPFADLPICRCDAARARGLSRPEPMPGRSPDLRARSRPYYARACSASAIPL</sequence>
<protein>
    <submittedName>
        <fullName evidence="1">Uncharacterized protein</fullName>
    </submittedName>
</protein>
<gene>
    <name evidence="1" type="ORF">C7S16_1353</name>
</gene>
<evidence type="ECO:0000313" key="2">
    <source>
        <dbReference type="Proteomes" id="UP001272137"/>
    </source>
</evidence>
<dbReference type="Proteomes" id="UP001272137">
    <property type="component" value="Unassembled WGS sequence"/>
</dbReference>
<dbReference type="EMBL" id="QXCT01000002">
    <property type="protein sequence ID" value="MDW9254257.1"/>
    <property type="molecule type" value="Genomic_DNA"/>
</dbReference>
<reference evidence="1" key="1">
    <citation type="submission" date="2018-08" db="EMBL/GenBank/DDBJ databases">
        <title>Identification of Burkholderia cepacia strains that express a Burkholderia pseudomallei-like capsular polysaccharide.</title>
        <authorList>
            <person name="Burtnick M.N."/>
            <person name="Vongsouvath M."/>
            <person name="Newton P."/>
            <person name="Wuthiekanun V."/>
            <person name="Limmathurotsakul D."/>
            <person name="Brett P.J."/>
            <person name="Chantratita N."/>
            <person name="Dance D.A."/>
        </authorList>
    </citation>
    <scope>NUCLEOTIDE SEQUENCE</scope>
    <source>
        <strain evidence="1">SBXCC001</strain>
    </source>
</reference>